<evidence type="ECO:0000256" key="1">
    <source>
        <dbReference type="ARBA" id="ARBA00022729"/>
    </source>
</evidence>
<dbReference type="PROSITE" id="PS51910">
    <property type="entry name" value="GH18_2"/>
    <property type="match status" value="1"/>
</dbReference>
<proteinExistence type="predicted"/>
<dbReference type="Pfam" id="PF00395">
    <property type="entry name" value="SLH"/>
    <property type="match status" value="3"/>
</dbReference>
<feature type="domain" description="GH18" evidence="4">
    <location>
        <begin position="92"/>
        <end position="416"/>
    </location>
</feature>
<dbReference type="Gene3D" id="3.10.50.10">
    <property type="match status" value="1"/>
</dbReference>
<dbReference type="Proteomes" id="UP001597214">
    <property type="component" value="Unassembled WGS sequence"/>
</dbReference>
<evidence type="ECO:0000259" key="4">
    <source>
        <dbReference type="PROSITE" id="PS51910"/>
    </source>
</evidence>
<dbReference type="SUPFAM" id="SSF51445">
    <property type="entry name" value="(Trans)glycosidases"/>
    <property type="match status" value="1"/>
</dbReference>
<dbReference type="PANTHER" id="PTHR46066:SF2">
    <property type="entry name" value="CHITINASE DOMAIN-CONTAINING PROTEIN 1"/>
    <property type="match status" value="1"/>
</dbReference>
<accession>A0ABW4LT82</accession>
<dbReference type="RefSeq" id="WP_377928883.1">
    <property type="nucleotide sequence ID" value="NZ_JBHUEM010000021.1"/>
</dbReference>
<feature type="domain" description="SLH" evidence="3">
    <location>
        <begin position="552"/>
        <end position="610"/>
    </location>
</feature>
<dbReference type="InterPro" id="IPR017853">
    <property type="entry name" value="GH"/>
</dbReference>
<evidence type="ECO:0000313" key="5">
    <source>
        <dbReference type="EMBL" id="MFD1737666.1"/>
    </source>
</evidence>
<dbReference type="PROSITE" id="PS51272">
    <property type="entry name" value="SLH"/>
    <property type="match status" value="3"/>
</dbReference>
<protein>
    <submittedName>
        <fullName evidence="5">Glycosyl hydrolase family 18 protein</fullName>
    </submittedName>
</protein>
<evidence type="ECO:0000256" key="2">
    <source>
        <dbReference type="ARBA" id="ARBA00023295"/>
    </source>
</evidence>
<keyword evidence="6" id="KW-1185">Reference proteome</keyword>
<dbReference type="Pfam" id="PF00704">
    <property type="entry name" value="Glyco_hydro_18"/>
    <property type="match status" value="1"/>
</dbReference>
<gene>
    <name evidence="5" type="ORF">ACFSCX_14055</name>
</gene>
<keyword evidence="1" id="KW-0732">Signal</keyword>
<sequence length="610" mass="68709">MFQSYRIVKKGEEYELILFIDQQSTEFSSEFGSEFFIERSKDLKGRVEDFVKERLPQYKINSVKVMVGTMLVATLALTSNPEAPEAAVPDPYINMSYLYFGNTNMFISQVERTKGNLNYVAPSYFDISTTGDLILTDKFNPVFIEEMHKKGIKVTPFLSNHWSREIGRAGLANREKLSTQIAAAIEKYNLDGVNVDIENVTDADRAAYTDFVRLLREKVPAHKQISVAVAANPNGWTKGWHGSYDYKELAKYSDYLMIMSYDESYPGGPEGPIASLPWVEMGIQYALAQGVPGDKIVIGLPFFGRYWIEGEARGGNGLSQERIEQLINKYESKVVYDSVMESPKAIVTIKQSDPVTTINGVPLKPGVYHIWFENERSIEKKVRLVKKYGLRGTGSWALGQEDTDIWNDFQTWLVGNVPVDSIVPAATTDYEGSWAKEFIDTVRIKGWMKGVTETTFNPNGQLTRQQAALVLTRMLQLEEIETIPKNGYFSDVHTKDAEAQRAIAIMKQYGYFQGDSEGKFRPGDPITREQMAVVLHRILEDKQGHTIESSLTSQPFKDISTTRYSYKATADLNALGILSGYDDGTFQPTKPITRAQMAKLLALSVDQLIK</sequence>
<comment type="caution">
    <text evidence="5">The sequence shown here is derived from an EMBL/GenBank/DDBJ whole genome shotgun (WGS) entry which is preliminary data.</text>
</comment>
<dbReference type="InterPro" id="IPR011583">
    <property type="entry name" value="Chitinase_II/V-like_cat"/>
</dbReference>
<reference evidence="6" key="1">
    <citation type="journal article" date="2019" name="Int. J. Syst. Evol. Microbiol.">
        <title>The Global Catalogue of Microorganisms (GCM) 10K type strain sequencing project: providing services to taxonomists for standard genome sequencing and annotation.</title>
        <authorList>
            <consortium name="The Broad Institute Genomics Platform"/>
            <consortium name="The Broad Institute Genome Sequencing Center for Infectious Disease"/>
            <person name="Wu L."/>
            <person name="Ma J."/>
        </authorList>
    </citation>
    <scope>NUCLEOTIDE SEQUENCE [LARGE SCALE GENOMIC DNA]</scope>
    <source>
        <strain evidence="6">CCUG 49339</strain>
    </source>
</reference>
<dbReference type="InterPro" id="IPR029070">
    <property type="entry name" value="Chitinase_insertion_sf"/>
</dbReference>
<feature type="domain" description="SLH" evidence="3">
    <location>
        <begin position="486"/>
        <end position="549"/>
    </location>
</feature>
<dbReference type="GO" id="GO:0016787">
    <property type="term" value="F:hydrolase activity"/>
    <property type="evidence" value="ECO:0007669"/>
    <property type="project" value="UniProtKB-KW"/>
</dbReference>
<evidence type="ECO:0000259" key="3">
    <source>
        <dbReference type="PROSITE" id="PS51272"/>
    </source>
</evidence>
<dbReference type="InterPro" id="IPR001119">
    <property type="entry name" value="SLH_dom"/>
</dbReference>
<keyword evidence="5" id="KW-0378">Hydrolase</keyword>
<keyword evidence="2" id="KW-0326">Glycosidase</keyword>
<dbReference type="Gene3D" id="3.20.20.80">
    <property type="entry name" value="Glycosidases"/>
    <property type="match status" value="1"/>
</dbReference>
<dbReference type="InterPro" id="IPR001223">
    <property type="entry name" value="Glyco_hydro18_cat"/>
</dbReference>
<evidence type="ECO:0000313" key="6">
    <source>
        <dbReference type="Proteomes" id="UP001597214"/>
    </source>
</evidence>
<dbReference type="EMBL" id="JBHUEM010000021">
    <property type="protein sequence ID" value="MFD1737666.1"/>
    <property type="molecule type" value="Genomic_DNA"/>
</dbReference>
<name>A0ABW4LT82_9BACI</name>
<organism evidence="5 6">
    <name type="scientific">Bacillus salitolerans</name>
    <dbReference type="NCBI Taxonomy" id="1437434"/>
    <lineage>
        <taxon>Bacteria</taxon>
        <taxon>Bacillati</taxon>
        <taxon>Bacillota</taxon>
        <taxon>Bacilli</taxon>
        <taxon>Bacillales</taxon>
        <taxon>Bacillaceae</taxon>
        <taxon>Bacillus</taxon>
    </lineage>
</organism>
<dbReference type="SMART" id="SM00636">
    <property type="entry name" value="Glyco_18"/>
    <property type="match status" value="1"/>
</dbReference>
<dbReference type="PANTHER" id="PTHR46066">
    <property type="entry name" value="CHITINASE DOMAIN-CONTAINING PROTEIN 1 FAMILY MEMBER"/>
    <property type="match status" value="1"/>
</dbReference>
<feature type="domain" description="SLH" evidence="3">
    <location>
        <begin position="422"/>
        <end position="485"/>
    </location>
</feature>